<feature type="domain" description="AB hydrolase-1" evidence="3">
    <location>
        <begin position="40"/>
        <end position="179"/>
    </location>
</feature>
<evidence type="ECO:0000256" key="2">
    <source>
        <dbReference type="ARBA" id="ARBA00038334"/>
    </source>
</evidence>
<gene>
    <name evidence="4" type="ORF">A0O28_0078750</name>
</gene>
<dbReference type="Pfam" id="PF00561">
    <property type="entry name" value="Abhydrolase_1"/>
    <property type="match status" value="1"/>
</dbReference>
<keyword evidence="1" id="KW-0378">Hydrolase</keyword>
<evidence type="ECO:0000313" key="5">
    <source>
        <dbReference type="Proteomes" id="UP000191004"/>
    </source>
</evidence>
<dbReference type="EMBL" id="LVVK01000005">
    <property type="protein sequence ID" value="OPB45665.1"/>
    <property type="molecule type" value="Genomic_DNA"/>
</dbReference>
<dbReference type="PRINTS" id="PR00412">
    <property type="entry name" value="EPOXHYDRLASE"/>
</dbReference>
<evidence type="ECO:0000259" key="3">
    <source>
        <dbReference type="Pfam" id="PF00561"/>
    </source>
</evidence>
<dbReference type="GO" id="GO:0016787">
    <property type="term" value="F:hydrolase activity"/>
    <property type="evidence" value="ECO:0007669"/>
    <property type="project" value="UniProtKB-KW"/>
</dbReference>
<accession>A0A1T3CXG2</accession>
<comment type="similarity">
    <text evidence="2">Belongs to the AB hydrolase superfamily. Epoxide hydrolase family.</text>
</comment>
<dbReference type="InterPro" id="IPR029058">
    <property type="entry name" value="AB_hydrolase_fold"/>
</dbReference>
<dbReference type="InterPro" id="IPR000639">
    <property type="entry name" value="Epox_hydrolase-like"/>
</dbReference>
<comment type="caution">
    <text evidence="4">The sequence shown here is derived from an EMBL/GenBank/DDBJ whole genome shotgun (WGS) entry which is preliminary data.</text>
</comment>
<keyword evidence="5" id="KW-1185">Reference proteome</keyword>
<protein>
    <recommendedName>
        <fullName evidence="3">AB hydrolase-1 domain-containing protein</fullName>
    </recommendedName>
</protein>
<reference evidence="4 5" key="1">
    <citation type="submission" date="2016-04" db="EMBL/GenBank/DDBJ databases">
        <title>Multiple horizontal gene transfer events from other fungi enriched the ability of the initially mycotrophic fungus Trichoderma (Ascomycota) to feed on dead plant biomass.</title>
        <authorList>
            <person name="Atanasova L."/>
            <person name="Chenthamara K."/>
            <person name="Zhang J."/>
            <person name="Grujic M."/>
            <person name="Henrissat B."/>
            <person name="Kuo A."/>
            <person name="Aertz A."/>
            <person name="Salamov A."/>
            <person name="Lipzen A."/>
            <person name="Labutti K."/>
            <person name="Barry K."/>
            <person name="Miao Y."/>
            <person name="Rahimi M.J."/>
            <person name="Shen Q."/>
            <person name="Grigoriev I.V."/>
            <person name="Kubicek C.P."/>
            <person name="Druzhinina I.S."/>
        </authorList>
    </citation>
    <scope>NUCLEOTIDE SEQUENCE [LARGE SCALE GENOMIC DNA]</scope>
    <source>
        <strain evidence="4 5">NJAU 4742</strain>
    </source>
</reference>
<dbReference type="Gene3D" id="3.40.50.1820">
    <property type="entry name" value="alpha/beta hydrolase"/>
    <property type="match status" value="1"/>
</dbReference>
<organism evidence="4 5">
    <name type="scientific">Trichoderma guizhouense</name>
    <dbReference type="NCBI Taxonomy" id="1491466"/>
    <lineage>
        <taxon>Eukaryota</taxon>
        <taxon>Fungi</taxon>
        <taxon>Dikarya</taxon>
        <taxon>Ascomycota</taxon>
        <taxon>Pezizomycotina</taxon>
        <taxon>Sordariomycetes</taxon>
        <taxon>Hypocreomycetidae</taxon>
        <taxon>Hypocreales</taxon>
        <taxon>Hypocreaceae</taxon>
        <taxon>Trichoderma</taxon>
    </lineage>
</organism>
<dbReference type="PANTHER" id="PTHR43329">
    <property type="entry name" value="EPOXIDE HYDROLASE"/>
    <property type="match status" value="1"/>
</dbReference>
<dbReference type="AlphaFoldDB" id="A0A1T3CXG2"/>
<dbReference type="SUPFAM" id="SSF53474">
    <property type="entry name" value="alpha/beta-Hydrolases"/>
    <property type="match status" value="1"/>
</dbReference>
<evidence type="ECO:0000313" key="4">
    <source>
        <dbReference type="EMBL" id="OPB45665.1"/>
    </source>
</evidence>
<sequence>MSTTLNFTTVFQYEEHTVTYGNSSDVKQIFYLAAGPLLGPLLIFMHGWPGISLEWYPQLQYFAALGFRVIAPDMPGYGRSTARHIISDYTQEQIVKGMLALLADTGRDQAIWIGHDQGANTLWTLANTQPQVVRAAAGISVPYNSLELGLVELLSSVNRQIYPIDRYPYGQWSYMVYDDTNYDNVTAWFDSDILGIMKLIHTLGSPDDVGKPAFTSDVVRDGGWLGGAPAPPKPEDTPDSAVRLIPPVFNAVVAAMENTTFGPGNAWFRNEAANRAFNLANNKNNLTLDIPVFFVNAYWDAICDTVTGNLADRMRRTCSDLTEVVINAGHWVNTDQPEKVNSAMERWIFEKVTDFWPGRALPTL</sequence>
<dbReference type="Proteomes" id="UP000191004">
    <property type="component" value="Unassembled WGS sequence"/>
</dbReference>
<evidence type="ECO:0000256" key="1">
    <source>
        <dbReference type="ARBA" id="ARBA00022801"/>
    </source>
</evidence>
<proteinExistence type="inferred from homology"/>
<name>A0A1T3CXG2_9HYPO</name>
<dbReference type="InterPro" id="IPR000073">
    <property type="entry name" value="AB_hydrolase_1"/>
</dbReference>